<comment type="function">
    <text evidence="8">Toxic component of a toxin-antitoxin (TA) system. An RNase.</text>
</comment>
<evidence type="ECO:0000256" key="7">
    <source>
        <dbReference type="ARBA" id="ARBA00038093"/>
    </source>
</evidence>
<keyword evidence="2 8" id="KW-1277">Toxin-antitoxin system</keyword>
<dbReference type="GO" id="GO:0004519">
    <property type="term" value="F:endonuclease activity"/>
    <property type="evidence" value="ECO:0007669"/>
    <property type="project" value="UniProtKB-KW"/>
</dbReference>
<keyword evidence="3 8" id="KW-0540">Nuclease</keyword>
<dbReference type="RefSeq" id="WP_089660757.1">
    <property type="nucleotide sequence ID" value="NZ_FNGH01000030.1"/>
</dbReference>
<proteinExistence type="inferred from homology"/>
<dbReference type="OrthoDB" id="9796690at2"/>
<comment type="similarity">
    <text evidence="7 8">Belongs to the PINc/VapC protein family.</text>
</comment>
<dbReference type="Pfam" id="PF01850">
    <property type="entry name" value="PIN"/>
    <property type="match status" value="1"/>
</dbReference>
<protein>
    <recommendedName>
        <fullName evidence="8">Ribonuclease VapC</fullName>
        <shortName evidence="8">RNase VapC</shortName>
        <ecNumber evidence="8">3.1.-.-</ecNumber>
    </recommendedName>
    <alternativeName>
        <fullName evidence="8">Toxin VapC</fullName>
    </alternativeName>
</protein>
<dbReference type="GO" id="GO:0016787">
    <property type="term" value="F:hydrolase activity"/>
    <property type="evidence" value="ECO:0007669"/>
    <property type="project" value="UniProtKB-KW"/>
</dbReference>
<comment type="cofactor">
    <cofactor evidence="1 8">
        <name>Mg(2+)</name>
        <dbReference type="ChEBI" id="CHEBI:18420"/>
    </cofactor>
</comment>
<dbReference type="GO" id="GO:0004540">
    <property type="term" value="F:RNA nuclease activity"/>
    <property type="evidence" value="ECO:0007669"/>
    <property type="project" value="InterPro"/>
</dbReference>
<dbReference type="GO" id="GO:0090729">
    <property type="term" value="F:toxin activity"/>
    <property type="evidence" value="ECO:0007669"/>
    <property type="project" value="UniProtKB-KW"/>
</dbReference>
<dbReference type="CDD" id="cd18748">
    <property type="entry name" value="PIN_VapC4-5_FitB-like"/>
    <property type="match status" value="1"/>
</dbReference>
<dbReference type="PANTHER" id="PTHR33653">
    <property type="entry name" value="RIBONUCLEASE VAPC2"/>
    <property type="match status" value="1"/>
</dbReference>
<dbReference type="InterPro" id="IPR022907">
    <property type="entry name" value="VapC_family"/>
</dbReference>
<keyword evidence="5 8" id="KW-0378">Hydrolase</keyword>
<feature type="binding site" evidence="8">
    <location>
        <position position="101"/>
    </location>
    <ligand>
        <name>Mg(2+)</name>
        <dbReference type="ChEBI" id="CHEBI:18420"/>
    </ligand>
</feature>
<gene>
    <name evidence="8" type="primary">vapC</name>
    <name evidence="10" type="ORF">SAMN05192555_1304</name>
</gene>
<dbReference type="AlphaFoldDB" id="A0A1G9XBB4"/>
<evidence type="ECO:0000256" key="3">
    <source>
        <dbReference type="ARBA" id="ARBA00022722"/>
    </source>
</evidence>
<name>A0A1G9XBB4_9GAMM</name>
<dbReference type="SUPFAM" id="SSF88723">
    <property type="entry name" value="PIN domain-like"/>
    <property type="match status" value="1"/>
</dbReference>
<sequence>MNAPYRYLLDTNTLSALVRAPQGRVAERIAAVGEEAVCTSVIVAAELRFGALKRASPRLTRQVEQILAALPVVPFEPPMDRHYAKLRQQLFSAGTPIGPNDMLIAAQALALPCRVVTANVGEFQRVVGLEVDNWLEDS</sequence>
<evidence type="ECO:0000313" key="10">
    <source>
        <dbReference type="EMBL" id="SDM93821.1"/>
    </source>
</evidence>
<keyword evidence="11" id="KW-1185">Reference proteome</keyword>
<dbReference type="STRING" id="48727.SAMN05192555_1304"/>
<dbReference type="GO" id="GO:0000287">
    <property type="term" value="F:magnesium ion binding"/>
    <property type="evidence" value="ECO:0007669"/>
    <property type="project" value="UniProtKB-UniRule"/>
</dbReference>
<reference evidence="11" key="1">
    <citation type="submission" date="2016-10" db="EMBL/GenBank/DDBJ databases">
        <authorList>
            <person name="Varghese N."/>
            <person name="Submissions S."/>
        </authorList>
    </citation>
    <scope>NUCLEOTIDE SEQUENCE [LARGE SCALE GENOMIC DNA]</scope>
    <source>
        <strain evidence="11">AAP</strain>
    </source>
</reference>
<dbReference type="InterPro" id="IPR002716">
    <property type="entry name" value="PIN_dom"/>
</dbReference>
<evidence type="ECO:0000256" key="5">
    <source>
        <dbReference type="ARBA" id="ARBA00022801"/>
    </source>
</evidence>
<organism evidence="10 11">
    <name type="scientific">Franzmannia pantelleriensis</name>
    <dbReference type="NCBI Taxonomy" id="48727"/>
    <lineage>
        <taxon>Bacteria</taxon>
        <taxon>Pseudomonadati</taxon>
        <taxon>Pseudomonadota</taxon>
        <taxon>Gammaproteobacteria</taxon>
        <taxon>Oceanospirillales</taxon>
        <taxon>Halomonadaceae</taxon>
        <taxon>Franzmannia</taxon>
    </lineage>
</organism>
<dbReference type="PANTHER" id="PTHR33653:SF1">
    <property type="entry name" value="RIBONUCLEASE VAPC2"/>
    <property type="match status" value="1"/>
</dbReference>
<dbReference type="Gene3D" id="3.40.50.1010">
    <property type="entry name" value="5'-nuclease"/>
    <property type="match status" value="1"/>
</dbReference>
<keyword evidence="8" id="KW-0800">Toxin</keyword>
<evidence type="ECO:0000259" key="9">
    <source>
        <dbReference type="Pfam" id="PF01850"/>
    </source>
</evidence>
<evidence type="ECO:0000313" key="11">
    <source>
        <dbReference type="Proteomes" id="UP000199107"/>
    </source>
</evidence>
<dbReference type="InterPro" id="IPR050556">
    <property type="entry name" value="Type_II_TA_system_RNase"/>
</dbReference>
<dbReference type="InterPro" id="IPR029060">
    <property type="entry name" value="PIN-like_dom_sf"/>
</dbReference>
<evidence type="ECO:0000256" key="2">
    <source>
        <dbReference type="ARBA" id="ARBA00022649"/>
    </source>
</evidence>
<evidence type="ECO:0000256" key="4">
    <source>
        <dbReference type="ARBA" id="ARBA00022723"/>
    </source>
</evidence>
<keyword evidence="6 8" id="KW-0460">Magnesium</keyword>
<feature type="binding site" evidence="8">
    <location>
        <position position="10"/>
    </location>
    <ligand>
        <name>Mg(2+)</name>
        <dbReference type="ChEBI" id="CHEBI:18420"/>
    </ligand>
</feature>
<keyword evidence="10" id="KW-0255">Endonuclease</keyword>
<evidence type="ECO:0000256" key="6">
    <source>
        <dbReference type="ARBA" id="ARBA00022842"/>
    </source>
</evidence>
<dbReference type="EMBL" id="FNGH01000030">
    <property type="protein sequence ID" value="SDM93821.1"/>
    <property type="molecule type" value="Genomic_DNA"/>
</dbReference>
<feature type="domain" description="PIN" evidence="9">
    <location>
        <begin position="7"/>
        <end position="126"/>
    </location>
</feature>
<evidence type="ECO:0000256" key="8">
    <source>
        <dbReference type="HAMAP-Rule" id="MF_00265"/>
    </source>
</evidence>
<evidence type="ECO:0000256" key="1">
    <source>
        <dbReference type="ARBA" id="ARBA00001946"/>
    </source>
</evidence>
<dbReference type="Proteomes" id="UP000199107">
    <property type="component" value="Unassembled WGS sequence"/>
</dbReference>
<dbReference type="EC" id="3.1.-.-" evidence="8"/>
<dbReference type="HAMAP" id="MF_00265">
    <property type="entry name" value="VapC_Nob1"/>
    <property type="match status" value="1"/>
</dbReference>
<keyword evidence="4 8" id="KW-0479">Metal-binding</keyword>
<accession>A0A1G9XBB4</accession>